<accession>A0ABD4E1M9</accession>
<proteinExistence type="predicted"/>
<dbReference type="CDD" id="cd02042">
    <property type="entry name" value="ParAB_family"/>
    <property type="match status" value="1"/>
</dbReference>
<dbReference type="SUPFAM" id="SSF52540">
    <property type="entry name" value="P-loop containing nucleoside triphosphate hydrolases"/>
    <property type="match status" value="1"/>
</dbReference>
<dbReference type="PANTHER" id="PTHR13696:SF96">
    <property type="entry name" value="COBQ_COBB_MIND_PARA NUCLEOTIDE BINDING DOMAIN-CONTAINING PROTEIN"/>
    <property type="match status" value="1"/>
</dbReference>
<dbReference type="Proteomes" id="UP000057910">
    <property type="component" value="Unassembled WGS sequence"/>
</dbReference>
<dbReference type="Gene3D" id="3.40.50.300">
    <property type="entry name" value="P-loop containing nucleotide triphosphate hydrolases"/>
    <property type="match status" value="1"/>
</dbReference>
<evidence type="ECO:0000313" key="3">
    <source>
        <dbReference type="Proteomes" id="UP000057910"/>
    </source>
</evidence>
<dbReference type="EMBL" id="LPAD01000071">
    <property type="protein sequence ID" value="KVN83480.1"/>
    <property type="molecule type" value="Genomic_DNA"/>
</dbReference>
<protein>
    <recommendedName>
        <fullName evidence="1">CobQ/CobB/MinD/ParA nucleotide binding domain-containing protein</fullName>
    </recommendedName>
</protein>
<sequence>MSITVIAHTKGGVSKSTTSLNLGVTLVYAGKRVLLVDSDTGQSLRTFSIARNDRADTTITRGPNDPKLRTDLPFVEVITLRGRDLHKQLLAKQGDYDEIIVDVGGEGHGAVEIRSALLVAQRVVTPCRPNPADVARLDAMNDMISEARTFNPTLDAMLFASQAHTNAQASDVVDFYTDSAKFTEFRTLETVMYNRVPFSSWAKDGEAVIEQRPRDKGVKAALSEVESLFAEVFNGR</sequence>
<reference evidence="2 3" key="1">
    <citation type="submission" date="2015-11" db="EMBL/GenBank/DDBJ databases">
        <title>Expanding the genomic diversity of Burkholderia species for the development of highly accurate diagnostics.</title>
        <authorList>
            <person name="Sahl J."/>
            <person name="Keim P."/>
            <person name="Wagner D."/>
        </authorList>
    </citation>
    <scope>NUCLEOTIDE SEQUENCE [LARGE SCALE GENOMIC DNA]</scope>
    <source>
        <strain evidence="2 3">MSMB1585WGS</strain>
    </source>
</reference>
<name>A0ABD4E1M9_9BURK</name>
<dbReference type="PANTHER" id="PTHR13696">
    <property type="entry name" value="P-LOOP CONTAINING NUCLEOSIDE TRIPHOSPHATE HYDROLASE"/>
    <property type="match status" value="1"/>
</dbReference>
<evidence type="ECO:0000259" key="1">
    <source>
        <dbReference type="Pfam" id="PF01656"/>
    </source>
</evidence>
<dbReference type="PIRSF" id="PIRSF009320">
    <property type="entry name" value="Nuc_binding_HP_1000"/>
    <property type="match status" value="1"/>
</dbReference>
<feature type="domain" description="CobQ/CobB/MinD/ParA nucleotide binding" evidence="1">
    <location>
        <begin position="5"/>
        <end position="141"/>
    </location>
</feature>
<dbReference type="Pfam" id="PF01656">
    <property type="entry name" value="CbiA"/>
    <property type="match status" value="1"/>
</dbReference>
<comment type="caution">
    <text evidence="2">The sequence shown here is derived from an EMBL/GenBank/DDBJ whole genome shotgun (WGS) entry which is preliminary data.</text>
</comment>
<dbReference type="AlphaFoldDB" id="A0ABD4E1M9"/>
<dbReference type="InterPro" id="IPR050678">
    <property type="entry name" value="DNA_Partitioning_ATPase"/>
</dbReference>
<dbReference type="RefSeq" id="WP_060040353.1">
    <property type="nucleotide sequence ID" value="NZ_LPAD01000071.1"/>
</dbReference>
<dbReference type="InterPro" id="IPR027417">
    <property type="entry name" value="P-loop_NTPase"/>
</dbReference>
<organism evidence="2 3">
    <name type="scientific">Burkholderia ubonensis</name>
    <dbReference type="NCBI Taxonomy" id="101571"/>
    <lineage>
        <taxon>Bacteria</taxon>
        <taxon>Pseudomonadati</taxon>
        <taxon>Pseudomonadota</taxon>
        <taxon>Betaproteobacteria</taxon>
        <taxon>Burkholderiales</taxon>
        <taxon>Burkholderiaceae</taxon>
        <taxon>Burkholderia</taxon>
        <taxon>Burkholderia cepacia complex</taxon>
    </lineage>
</organism>
<gene>
    <name evidence="2" type="ORF">WJ68_16340</name>
</gene>
<evidence type="ECO:0000313" key="2">
    <source>
        <dbReference type="EMBL" id="KVN83480.1"/>
    </source>
</evidence>
<dbReference type="InterPro" id="IPR002586">
    <property type="entry name" value="CobQ/CobB/MinD/ParA_Nub-bd_dom"/>
</dbReference>